<evidence type="ECO:0000256" key="1">
    <source>
        <dbReference type="PROSITE-ProRule" id="PRU00339"/>
    </source>
</evidence>
<evidence type="ECO:0008006" key="4">
    <source>
        <dbReference type="Google" id="ProtNLM"/>
    </source>
</evidence>
<dbReference type="Proteomes" id="UP001234581">
    <property type="component" value="Unassembled WGS sequence"/>
</dbReference>
<dbReference type="EMBL" id="JARTCD010000106">
    <property type="protein sequence ID" value="KAJ8652403.1"/>
    <property type="molecule type" value="Genomic_DNA"/>
</dbReference>
<dbReference type="AlphaFoldDB" id="A0AAD7XTH3"/>
<feature type="repeat" description="TPR" evidence="1">
    <location>
        <begin position="78"/>
        <end position="111"/>
    </location>
</feature>
<dbReference type="PANTHER" id="PTHR31639:SF285">
    <property type="entry name" value="OS01G0730200 PROTEIN"/>
    <property type="match status" value="1"/>
</dbReference>
<sequence length="678" mass="76985">MTVVEYISWPELLKNTIVTAQHGNDGNRIATATKTLQQAAHQLVKVLNERARLFANSAQFSTALRDAAAIRAMLPGSGLGYLCMGDVRYQQGRYAAAIAMYDQGLQAAPESDPYYQQLHQQREKAMTNNNSKRVDFISKLPLDIVITNIVPRMEPVLTSAMSFAPLDVSRTWRERILKHPKGLHFGFDEFQFNRDKELIVQFAPYIQSLAGLMFELHLDDFFSGLHLPNLKNLAIYCRGATPRRPLMNGLQMVADSLTHLDIKGCPYIQLRDLVEPCPNLVSLIAADVELVMPSLPSSRFPNMSHLSLYEIEETDLTYNNMNDVLSRFPSLLSLEITPEPESRVLTLLHEHCPYLQDFFCCYRSDDIHNYNYDVRPNRKGITSAHLGGEYVQDDLIQFLHLHRHTLETIVFGCCNIDDNNCYWKLENGHVLQAHGHRRDMPTSLLPENDPTQTKTTFTRLVNVSFSDEDPTPSPCFMSWLLSNAPNLKTIDLNEPFFLPVVSNALINMRHLSKLEITMVAGTEEFYDPIISFMKHHIAMEDRSTLEEMILQIDSRSMYTIGWLGLVSQMKRLKHLKLVANVIPKYSLRLLENIGRDCPSLESLTVGTIQGSDVTDGVIRALCQHPKLKRLTIGTRSISAADLFALPTFPSLERLRLQKSTPDSTKDILRQYIPKAIIE</sequence>
<dbReference type="Gene3D" id="3.80.10.10">
    <property type="entry name" value="Ribonuclease Inhibitor"/>
    <property type="match status" value="2"/>
</dbReference>
<protein>
    <recommendedName>
        <fullName evidence="4">F-box domain-containing protein</fullName>
    </recommendedName>
</protein>
<dbReference type="PANTHER" id="PTHR31639">
    <property type="entry name" value="F-BOX PROTEIN-LIKE"/>
    <property type="match status" value="1"/>
</dbReference>
<evidence type="ECO:0000313" key="3">
    <source>
        <dbReference type="Proteomes" id="UP001234581"/>
    </source>
</evidence>
<dbReference type="SUPFAM" id="SSF48452">
    <property type="entry name" value="TPR-like"/>
    <property type="match status" value="1"/>
</dbReference>
<dbReference type="RefSeq" id="XP_058337317.1">
    <property type="nucleotide sequence ID" value="XM_058491934.1"/>
</dbReference>
<proteinExistence type="predicted"/>
<dbReference type="InterPro" id="IPR032675">
    <property type="entry name" value="LRR_dom_sf"/>
</dbReference>
<comment type="caution">
    <text evidence="2">The sequence shown here is derived from an EMBL/GenBank/DDBJ whole genome shotgun (WGS) entry which is preliminary data.</text>
</comment>
<dbReference type="SUPFAM" id="SSF52047">
    <property type="entry name" value="RNI-like"/>
    <property type="match status" value="2"/>
</dbReference>
<reference evidence="2 3" key="1">
    <citation type="submission" date="2023-03" db="EMBL/GenBank/DDBJ databases">
        <title>Genome sequence of Lichtheimia ornata CBS 291.66.</title>
        <authorList>
            <person name="Mohabir J.T."/>
            <person name="Shea T.P."/>
            <person name="Kurbessoian T."/>
            <person name="Berby B."/>
            <person name="Fontaine J."/>
            <person name="Livny J."/>
            <person name="Gnirke A."/>
            <person name="Stajich J.E."/>
            <person name="Cuomo C.A."/>
        </authorList>
    </citation>
    <scope>NUCLEOTIDE SEQUENCE [LARGE SCALE GENOMIC DNA]</scope>
    <source>
        <strain evidence="2">CBS 291.66</strain>
    </source>
</reference>
<gene>
    <name evidence="2" type="ORF">O0I10_011983</name>
</gene>
<dbReference type="Gene3D" id="1.25.40.10">
    <property type="entry name" value="Tetratricopeptide repeat domain"/>
    <property type="match status" value="1"/>
</dbReference>
<dbReference type="InterPro" id="IPR011990">
    <property type="entry name" value="TPR-like_helical_dom_sf"/>
</dbReference>
<name>A0AAD7XTH3_9FUNG</name>
<dbReference type="PROSITE" id="PS50005">
    <property type="entry name" value="TPR"/>
    <property type="match status" value="1"/>
</dbReference>
<organism evidence="2 3">
    <name type="scientific">Lichtheimia ornata</name>
    <dbReference type="NCBI Taxonomy" id="688661"/>
    <lineage>
        <taxon>Eukaryota</taxon>
        <taxon>Fungi</taxon>
        <taxon>Fungi incertae sedis</taxon>
        <taxon>Mucoromycota</taxon>
        <taxon>Mucoromycotina</taxon>
        <taxon>Mucoromycetes</taxon>
        <taxon>Mucorales</taxon>
        <taxon>Lichtheimiaceae</taxon>
        <taxon>Lichtheimia</taxon>
    </lineage>
</organism>
<accession>A0AAD7XTH3</accession>
<keyword evidence="3" id="KW-1185">Reference proteome</keyword>
<keyword evidence="1" id="KW-0802">TPR repeat</keyword>
<dbReference type="InterPro" id="IPR019734">
    <property type="entry name" value="TPR_rpt"/>
</dbReference>
<evidence type="ECO:0000313" key="2">
    <source>
        <dbReference type="EMBL" id="KAJ8652403.1"/>
    </source>
</evidence>
<dbReference type="GeneID" id="83219373"/>